<gene>
    <name evidence="2" type="ORF">SAMN04489798_3024</name>
</gene>
<evidence type="ECO:0000313" key="3">
    <source>
        <dbReference type="Proteomes" id="UP000198827"/>
    </source>
</evidence>
<feature type="chain" id="PRO_5009249467" evidence="1">
    <location>
        <begin position="24"/>
        <end position="40"/>
    </location>
</feature>
<organism evidence="2 3">
    <name type="scientific">Pseudomonas arsenicoxydans</name>
    <dbReference type="NCBI Taxonomy" id="702115"/>
    <lineage>
        <taxon>Bacteria</taxon>
        <taxon>Pseudomonadati</taxon>
        <taxon>Pseudomonadota</taxon>
        <taxon>Gammaproteobacteria</taxon>
        <taxon>Pseudomonadales</taxon>
        <taxon>Pseudomonadaceae</taxon>
        <taxon>Pseudomonas</taxon>
    </lineage>
</organism>
<protein>
    <submittedName>
        <fullName evidence="2">Uncharacterized protein</fullName>
    </submittedName>
</protein>
<dbReference type="EMBL" id="LT629705">
    <property type="protein sequence ID" value="SDO46622.1"/>
    <property type="molecule type" value="Genomic_DNA"/>
</dbReference>
<feature type="signal peptide" evidence="1">
    <location>
        <begin position="1"/>
        <end position="23"/>
    </location>
</feature>
<name>A0A1H0JT27_9PSED</name>
<evidence type="ECO:0000313" key="2">
    <source>
        <dbReference type="EMBL" id="SDO46622.1"/>
    </source>
</evidence>
<proteinExistence type="predicted"/>
<sequence length="40" mass="4198">MSLALRNLIVFALCGFSCTAAFSQGEADIDRPPSNTPLGI</sequence>
<keyword evidence="1" id="KW-0732">Signal</keyword>
<evidence type="ECO:0000256" key="1">
    <source>
        <dbReference type="SAM" id="SignalP"/>
    </source>
</evidence>
<dbReference type="AlphaFoldDB" id="A0A1H0JT27"/>
<accession>A0A1H0JT27</accession>
<dbReference type="Proteomes" id="UP000198827">
    <property type="component" value="Chromosome I"/>
</dbReference>
<reference evidence="2 3" key="1">
    <citation type="submission" date="2016-10" db="EMBL/GenBank/DDBJ databases">
        <authorList>
            <person name="de Groot N.N."/>
        </authorList>
    </citation>
    <scope>NUCLEOTIDE SEQUENCE [LARGE SCALE GENOMIC DNA]</scope>
    <source>
        <strain evidence="2 3">CECT 7543</strain>
    </source>
</reference>